<gene>
    <name evidence="4" type="ORF">SHM7688_03345</name>
</gene>
<evidence type="ECO:0000313" key="5">
    <source>
        <dbReference type="Proteomes" id="UP000054823"/>
    </source>
</evidence>
<dbReference type="GO" id="GO:0046872">
    <property type="term" value="F:metal ion binding"/>
    <property type="evidence" value="ECO:0007669"/>
    <property type="project" value="InterPro"/>
</dbReference>
<evidence type="ECO:0000313" key="4">
    <source>
        <dbReference type="EMBL" id="CUH53876.1"/>
    </source>
</evidence>
<evidence type="ECO:0000256" key="1">
    <source>
        <dbReference type="SAM" id="SignalP"/>
    </source>
</evidence>
<feature type="chain" id="PRO_5006015564" evidence="1">
    <location>
        <begin position="24"/>
        <end position="436"/>
    </location>
</feature>
<dbReference type="Pfam" id="PF00675">
    <property type="entry name" value="Peptidase_M16"/>
    <property type="match status" value="1"/>
</dbReference>
<dbReference type="EMBL" id="CYPW01000032">
    <property type="protein sequence ID" value="CUH53876.1"/>
    <property type="molecule type" value="Genomic_DNA"/>
</dbReference>
<dbReference type="AlphaFoldDB" id="A0A0N7LSK5"/>
<feature type="domain" description="Peptidase M16 N-terminal" evidence="2">
    <location>
        <begin position="41"/>
        <end position="179"/>
    </location>
</feature>
<dbReference type="PANTHER" id="PTHR11851:SF224">
    <property type="entry name" value="PROCESSING PROTEASE"/>
    <property type="match status" value="1"/>
</dbReference>
<evidence type="ECO:0000259" key="3">
    <source>
        <dbReference type="Pfam" id="PF05193"/>
    </source>
</evidence>
<evidence type="ECO:0000259" key="2">
    <source>
        <dbReference type="Pfam" id="PF00675"/>
    </source>
</evidence>
<sequence>MIRAWMALGAMIVAMCVAAPAWAEIDIKEVTSPGGIKAWLVEEPSIPFVALELRFKGGTSLDAEGKRGATNLMVGLLEEGTGDLDAQGFAKASEALAAQFGYDSHADAVSISARVLSENRDAALDLLRQSLVAPSFPQDALDRVRQQVLSGIRSDLKDPERIASTRLAELIYGDHPYGSNGEGTVESVTHLTRDDMIAAHQGALAKDRLFVGVVGDITAQELGPLLDQLLGDLPETGAPMPAPAQLEIAGGVDVVDFNTPQSVAVWAQEGMDRDDPDFFAAYVLNTILGGGGFESRLMTEVREKRGLTYGVYSYLVLRDLANVYLGSVSSANDRVAQALEVVQAEWARMAAEGATEEEVEKAKALLTGAYPLRFDGNGAIANIMVSMQMDGMPIDYIATRNDRVDAVTTEDVARVARQFLDSDGLLFVVVGQPEGL</sequence>
<dbReference type="InterPro" id="IPR007863">
    <property type="entry name" value="Peptidase_M16_C"/>
</dbReference>
<accession>A0A0N7LSK5</accession>
<dbReference type="Proteomes" id="UP000054823">
    <property type="component" value="Unassembled WGS sequence"/>
</dbReference>
<dbReference type="STRING" id="321267.SHM7688_03345"/>
<dbReference type="InterPro" id="IPR050361">
    <property type="entry name" value="MPP/UQCRC_Complex"/>
</dbReference>
<dbReference type="InterPro" id="IPR011249">
    <property type="entry name" value="Metalloenz_LuxS/M16"/>
</dbReference>
<proteinExistence type="predicted"/>
<protein>
    <submittedName>
        <fullName evidence="4">Peptidase M16 inactive domain protein</fullName>
    </submittedName>
</protein>
<keyword evidence="1" id="KW-0732">Signal</keyword>
<dbReference type="PANTHER" id="PTHR11851">
    <property type="entry name" value="METALLOPROTEASE"/>
    <property type="match status" value="1"/>
</dbReference>
<feature type="signal peptide" evidence="1">
    <location>
        <begin position="1"/>
        <end position="23"/>
    </location>
</feature>
<organism evidence="4 5">
    <name type="scientific">Shimia marina</name>
    <dbReference type="NCBI Taxonomy" id="321267"/>
    <lineage>
        <taxon>Bacteria</taxon>
        <taxon>Pseudomonadati</taxon>
        <taxon>Pseudomonadota</taxon>
        <taxon>Alphaproteobacteria</taxon>
        <taxon>Rhodobacterales</taxon>
        <taxon>Roseobacteraceae</taxon>
    </lineage>
</organism>
<reference evidence="4 5" key="1">
    <citation type="submission" date="2015-09" db="EMBL/GenBank/DDBJ databases">
        <authorList>
            <consortium name="Swine Surveillance"/>
        </authorList>
    </citation>
    <scope>NUCLEOTIDE SEQUENCE [LARGE SCALE GENOMIC DNA]</scope>
    <source>
        <strain evidence="4 5">CECT 7688</strain>
    </source>
</reference>
<dbReference type="SUPFAM" id="SSF63411">
    <property type="entry name" value="LuxS/MPP-like metallohydrolase"/>
    <property type="match status" value="2"/>
</dbReference>
<dbReference type="InterPro" id="IPR011765">
    <property type="entry name" value="Pept_M16_N"/>
</dbReference>
<dbReference type="Pfam" id="PF05193">
    <property type="entry name" value="Peptidase_M16_C"/>
    <property type="match status" value="1"/>
</dbReference>
<keyword evidence="5" id="KW-1185">Reference proteome</keyword>
<name>A0A0N7LSK5_9RHOB</name>
<feature type="domain" description="Peptidase M16 C-terminal" evidence="3">
    <location>
        <begin position="191"/>
        <end position="366"/>
    </location>
</feature>
<dbReference type="RefSeq" id="WP_223229238.1">
    <property type="nucleotide sequence ID" value="NZ_CYPW01000032.1"/>
</dbReference>
<dbReference type="Gene3D" id="3.30.830.10">
    <property type="entry name" value="Metalloenzyme, LuxS/M16 peptidase-like"/>
    <property type="match status" value="2"/>
</dbReference>